<evidence type="ECO:0000256" key="2">
    <source>
        <dbReference type="ARBA" id="ARBA00006228"/>
    </source>
</evidence>
<dbReference type="RefSeq" id="WP_283408168.1">
    <property type="nucleotide sequence ID" value="NZ_FXUF01000002.1"/>
</dbReference>
<feature type="transmembrane region" description="Helical" evidence="8">
    <location>
        <begin position="12"/>
        <end position="30"/>
    </location>
</feature>
<comment type="caution">
    <text evidence="9">The sequence shown here is derived from an EMBL/GenBank/DDBJ whole genome shotgun (WGS) entry which is preliminary data.</text>
</comment>
<evidence type="ECO:0000256" key="6">
    <source>
        <dbReference type="ARBA" id="ARBA00022989"/>
    </source>
</evidence>
<protein>
    <submittedName>
        <fullName evidence="9">Multisubunit sodium/proton antiporter, MrpE subunit</fullName>
    </submittedName>
</protein>
<comment type="similarity">
    <text evidence="2">Belongs to the CPA3 antiporters (TC 2.A.63) subunit E family.</text>
</comment>
<dbReference type="GO" id="GO:0015297">
    <property type="term" value="F:antiporter activity"/>
    <property type="evidence" value="ECO:0007669"/>
    <property type="project" value="UniProtKB-KW"/>
</dbReference>
<dbReference type="GO" id="GO:0008324">
    <property type="term" value="F:monoatomic cation transmembrane transporter activity"/>
    <property type="evidence" value="ECO:0007669"/>
    <property type="project" value="InterPro"/>
</dbReference>
<keyword evidence="6 8" id="KW-1133">Transmembrane helix</keyword>
<dbReference type="Pfam" id="PF01899">
    <property type="entry name" value="MNHE"/>
    <property type="match status" value="1"/>
</dbReference>
<proteinExistence type="inferred from homology"/>
<gene>
    <name evidence="9" type="ORF">SAMN06296020_102263</name>
</gene>
<keyword evidence="5 8" id="KW-0812">Transmembrane</keyword>
<dbReference type="GO" id="GO:0005886">
    <property type="term" value="C:plasma membrane"/>
    <property type="evidence" value="ECO:0007669"/>
    <property type="project" value="UniProtKB-SubCell"/>
</dbReference>
<dbReference type="PIRSF" id="PIRSF019239">
    <property type="entry name" value="MrpE"/>
    <property type="match status" value="1"/>
</dbReference>
<evidence type="ECO:0000256" key="1">
    <source>
        <dbReference type="ARBA" id="ARBA00004651"/>
    </source>
</evidence>
<comment type="subcellular location">
    <subcellularLocation>
        <location evidence="1">Cell membrane</location>
        <topology evidence="1">Multi-pass membrane protein</topology>
    </subcellularLocation>
</comment>
<keyword evidence="7 8" id="KW-0472">Membrane</keyword>
<name>A0AA45WU86_9CLOT</name>
<sequence>MSDPSESKVKYYGIPFVLLFGFWLILSPGISAQTVFLGGAVSLLVVIYSKDLLFHEDEMPLYRLKHFLNMMHFIGILLVEIVKANIDVAKIVLNPALPIKPQFIRVPMMLKNDMNKVIFGNSVTLTPGTLTVDIDEDGFIIHALTDEAAEAMKDSFIETWVVRQEESE</sequence>
<keyword evidence="10" id="KW-1185">Reference proteome</keyword>
<evidence type="ECO:0000313" key="9">
    <source>
        <dbReference type="EMBL" id="SMP44999.1"/>
    </source>
</evidence>
<dbReference type="Proteomes" id="UP001158066">
    <property type="component" value="Unassembled WGS sequence"/>
</dbReference>
<reference evidence="9" key="1">
    <citation type="submission" date="2017-05" db="EMBL/GenBank/DDBJ databases">
        <authorList>
            <person name="Varghese N."/>
            <person name="Submissions S."/>
        </authorList>
    </citation>
    <scope>NUCLEOTIDE SEQUENCE</scope>
    <source>
        <strain evidence="9">Su22</strain>
    </source>
</reference>
<dbReference type="AlphaFoldDB" id="A0AA45WU86"/>
<keyword evidence="4" id="KW-1003">Cell membrane</keyword>
<evidence type="ECO:0000313" key="10">
    <source>
        <dbReference type="Proteomes" id="UP001158066"/>
    </source>
</evidence>
<keyword evidence="3" id="KW-0050">Antiport</keyword>
<dbReference type="EMBL" id="FXUF01000002">
    <property type="protein sequence ID" value="SMP44999.1"/>
    <property type="molecule type" value="Genomic_DNA"/>
</dbReference>
<accession>A0AA45WU86</accession>
<keyword evidence="3" id="KW-0813">Transport</keyword>
<evidence type="ECO:0000256" key="5">
    <source>
        <dbReference type="ARBA" id="ARBA00022692"/>
    </source>
</evidence>
<evidence type="ECO:0000256" key="7">
    <source>
        <dbReference type="ARBA" id="ARBA00023136"/>
    </source>
</evidence>
<dbReference type="PANTHER" id="PTHR34584:SF1">
    <property type="entry name" value="NA(+)_H(+) ANTIPORTER SUBUNIT E1"/>
    <property type="match status" value="1"/>
</dbReference>
<evidence type="ECO:0000256" key="4">
    <source>
        <dbReference type="ARBA" id="ARBA00022475"/>
    </source>
</evidence>
<evidence type="ECO:0000256" key="8">
    <source>
        <dbReference type="SAM" id="Phobius"/>
    </source>
</evidence>
<evidence type="ECO:0000256" key="3">
    <source>
        <dbReference type="ARBA" id="ARBA00022449"/>
    </source>
</evidence>
<dbReference type="PANTHER" id="PTHR34584">
    <property type="entry name" value="NA(+)/H(+) ANTIPORTER SUBUNIT E1"/>
    <property type="match status" value="1"/>
</dbReference>
<dbReference type="InterPro" id="IPR002758">
    <property type="entry name" value="Cation_antiport_E"/>
</dbReference>
<organism evidence="9 10">
    <name type="scientific">Anoxynatronum buryatiense</name>
    <dbReference type="NCBI Taxonomy" id="489973"/>
    <lineage>
        <taxon>Bacteria</taxon>
        <taxon>Bacillati</taxon>
        <taxon>Bacillota</taxon>
        <taxon>Clostridia</taxon>
        <taxon>Eubacteriales</taxon>
        <taxon>Clostridiaceae</taxon>
        <taxon>Anoxynatronum</taxon>
    </lineage>
</organism>